<feature type="region of interest" description="Disordered" evidence="1">
    <location>
        <begin position="62"/>
        <end position="108"/>
    </location>
</feature>
<feature type="compositionally biased region" description="Basic and acidic residues" evidence="1">
    <location>
        <begin position="73"/>
        <end position="93"/>
    </location>
</feature>
<gene>
    <name evidence="2" type="ORF">KI387_044111</name>
</gene>
<dbReference type="EMBL" id="JAHRHJ020000010">
    <property type="protein sequence ID" value="KAH9299888.1"/>
    <property type="molecule type" value="Genomic_DNA"/>
</dbReference>
<evidence type="ECO:0000313" key="3">
    <source>
        <dbReference type="Proteomes" id="UP000824469"/>
    </source>
</evidence>
<reference evidence="2 3" key="1">
    <citation type="journal article" date="2021" name="Nat. Plants">
        <title>The Taxus genome provides insights into paclitaxel biosynthesis.</title>
        <authorList>
            <person name="Xiong X."/>
            <person name="Gou J."/>
            <person name="Liao Q."/>
            <person name="Li Y."/>
            <person name="Zhou Q."/>
            <person name="Bi G."/>
            <person name="Li C."/>
            <person name="Du R."/>
            <person name="Wang X."/>
            <person name="Sun T."/>
            <person name="Guo L."/>
            <person name="Liang H."/>
            <person name="Lu P."/>
            <person name="Wu Y."/>
            <person name="Zhang Z."/>
            <person name="Ro D.K."/>
            <person name="Shang Y."/>
            <person name="Huang S."/>
            <person name="Yan J."/>
        </authorList>
    </citation>
    <scope>NUCLEOTIDE SEQUENCE [LARGE SCALE GENOMIC DNA]</scope>
    <source>
        <strain evidence="2">Ta-2019</strain>
    </source>
</reference>
<accession>A0AA38FEQ3</accession>
<sequence length="343" mass="38996">MALQIENNIKAIRKPLKRDVVKLINPKKPQAIKGVDLEEVVKTLIGIVNEISYKLARAEKGIGKTSQGHPRAQNHDRFSNHPRCDQREDDRGKGPMGSVNRHPQAREGRVLPYPLTDRVVVVEEVQVFLPPHTLKVDVVQTFEIHNNDFEYLRDLMIKKYDGDIPLEEDRQLLMNVFVAQAKDYNTRIKFIKGDGPQVKPKTPLLTSIPKESPRREAPTKSSAVPRKNCSPPHTQATKNPMPYDESSCLPSNAIFPKSFPYDIAQVLIQIKVSVPIIEFLRILEHKKRAFEYLGLKEEKTTLGRNVNLVEIPPQIIFDLKKPLAVEDFGETPEVYLGTSMVYS</sequence>
<comment type="caution">
    <text evidence="2">The sequence shown here is derived from an EMBL/GenBank/DDBJ whole genome shotgun (WGS) entry which is preliminary data.</text>
</comment>
<dbReference type="Proteomes" id="UP000824469">
    <property type="component" value="Unassembled WGS sequence"/>
</dbReference>
<protein>
    <submittedName>
        <fullName evidence="2">Uncharacterized protein</fullName>
    </submittedName>
</protein>
<dbReference type="AlphaFoldDB" id="A0AA38FEQ3"/>
<evidence type="ECO:0000313" key="2">
    <source>
        <dbReference type="EMBL" id="KAH9299888.1"/>
    </source>
</evidence>
<proteinExistence type="predicted"/>
<keyword evidence="3" id="KW-1185">Reference proteome</keyword>
<organism evidence="2 3">
    <name type="scientific">Taxus chinensis</name>
    <name type="common">Chinese yew</name>
    <name type="synonym">Taxus wallichiana var. chinensis</name>
    <dbReference type="NCBI Taxonomy" id="29808"/>
    <lineage>
        <taxon>Eukaryota</taxon>
        <taxon>Viridiplantae</taxon>
        <taxon>Streptophyta</taxon>
        <taxon>Embryophyta</taxon>
        <taxon>Tracheophyta</taxon>
        <taxon>Spermatophyta</taxon>
        <taxon>Pinopsida</taxon>
        <taxon>Pinidae</taxon>
        <taxon>Conifers II</taxon>
        <taxon>Cupressales</taxon>
        <taxon>Taxaceae</taxon>
        <taxon>Taxus</taxon>
    </lineage>
</organism>
<name>A0AA38FEQ3_TAXCH</name>
<evidence type="ECO:0000256" key="1">
    <source>
        <dbReference type="SAM" id="MobiDB-lite"/>
    </source>
</evidence>
<feature type="region of interest" description="Disordered" evidence="1">
    <location>
        <begin position="199"/>
        <end position="243"/>
    </location>
</feature>